<dbReference type="EMBL" id="JACICY010000016">
    <property type="protein sequence ID" value="MBB3862575.1"/>
    <property type="molecule type" value="Genomic_DNA"/>
</dbReference>
<dbReference type="AlphaFoldDB" id="A0A7W6A3G4"/>
<gene>
    <name evidence="4" type="ORF">GGQ88_003876</name>
</gene>
<feature type="transmembrane region" description="Helical" evidence="1">
    <location>
        <begin position="230"/>
        <end position="247"/>
    </location>
</feature>
<dbReference type="Pfam" id="PF01757">
    <property type="entry name" value="Acyl_transf_3"/>
    <property type="match status" value="1"/>
</dbReference>
<dbReference type="Proteomes" id="UP000562395">
    <property type="component" value="Unassembled WGS sequence"/>
</dbReference>
<dbReference type="GO" id="GO:0009103">
    <property type="term" value="P:lipopolysaccharide biosynthetic process"/>
    <property type="evidence" value="ECO:0007669"/>
    <property type="project" value="TreeGrafter"/>
</dbReference>
<keyword evidence="1" id="KW-0472">Membrane</keyword>
<dbReference type="InterPro" id="IPR002656">
    <property type="entry name" value="Acyl_transf_3_dom"/>
</dbReference>
<feature type="transmembrane region" description="Helical" evidence="1">
    <location>
        <begin position="378"/>
        <end position="401"/>
    </location>
</feature>
<feature type="domain" description="SGNH" evidence="3">
    <location>
        <begin position="439"/>
        <end position="680"/>
    </location>
</feature>
<feature type="transmembrane region" description="Helical" evidence="1">
    <location>
        <begin position="47"/>
        <end position="65"/>
    </location>
</feature>
<name>A0A7W6A3G4_9SPHN</name>
<dbReference type="Pfam" id="PF19040">
    <property type="entry name" value="SGNH"/>
    <property type="match status" value="1"/>
</dbReference>
<keyword evidence="5" id="KW-1185">Reference proteome</keyword>
<organism evidence="4 5">
    <name type="scientific">Novosphingobium hassiacum</name>
    <dbReference type="NCBI Taxonomy" id="173676"/>
    <lineage>
        <taxon>Bacteria</taxon>
        <taxon>Pseudomonadati</taxon>
        <taxon>Pseudomonadota</taxon>
        <taxon>Alphaproteobacteria</taxon>
        <taxon>Sphingomonadales</taxon>
        <taxon>Sphingomonadaceae</taxon>
        <taxon>Novosphingobium</taxon>
    </lineage>
</organism>
<sequence>MNRDDTIGRSYPVWQNILATGLTSLRSLNWSGHSAGASVAYRPDIDGLRAVAVFAVVLYHVGIGLFPGGFVGVDIFFVISGYLITSIILREIDAGRFSLWHFYQRRMRRIFPALFAMMAITIVVGSAILLPLDYRALGASTIATALFFSNFYFAGKSGYFGSDAHEAPLLHTWSLAVEEQFYIAFPLLMLMAARWGGRQRVMIVTGAAVSFLFAMWQVETKPAQAFYLPFSRAWEFLGGALLATGWLPAIASRALSQIASATGAALIGWAVLAFSSDTPFPGASAAIPVCGAMLLIHAGQSGSLMSRLLAQPTMAFAGRISYSLYLWHWPIIVFWRYRTDGQWQLAEQALIVVLSITLATLSWAFIEEPFRRKRLARGTATFGIAAVTIAVACASGAVLYLSSGLPQRVKPSVLALDFATLSMARLPGRCTGINPVFAGSLCLIGAQDGGQPDFLLWGDSHARALTPAFDEAGKALGRSGRIASYAACPTLTGIDRLDQAPNHDCSAFNEAVFDALEKTPSVRTVVLVSRWGLCANSTRTEGGKPCQLGLDGHDTPLSASEAELFRSGLETTVARLVAMKKQVILVGPIPEFRSNVPETLARALFYHHPPALDLSRAQYLKRQSVVFAEFHSLQSRFPVEVVYPHLVLCRTGECATTNKGRSLYADDDHLSLSGSMMLRDFAVEALGHKRITSRGGGKNLIHRDVYGRPVD</sequence>
<dbReference type="PANTHER" id="PTHR23028">
    <property type="entry name" value="ACETYLTRANSFERASE"/>
    <property type="match status" value="1"/>
</dbReference>
<evidence type="ECO:0000259" key="2">
    <source>
        <dbReference type="Pfam" id="PF01757"/>
    </source>
</evidence>
<feature type="domain" description="Acyltransferase 3" evidence="2">
    <location>
        <begin position="44"/>
        <end position="364"/>
    </location>
</feature>
<evidence type="ECO:0000313" key="5">
    <source>
        <dbReference type="Proteomes" id="UP000562395"/>
    </source>
</evidence>
<keyword evidence="1" id="KW-1133">Transmembrane helix</keyword>
<feature type="transmembrane region" description="Helical" evidence="1">
    <location>
        <begin position="110"/>
        <end position="130"/>
    </location>
</feature>
<dbReference type="PANTHER" id="PTHR23028:SF53">
    <property type="entry name" value="ACYL_TRANSF_3 DOMAIN-CONTAINING PROTEIN"/>
    <property type="match status" value="1"/>
</dbReference>
<dbReference type="RefSeq" id="WP_343057290.1">
    <property type="nucleotide sequence ID" value="NZ_JACICY010000016.1"/>
</dbReference>
<reference evidence="4 5" key="1">
    <citation type="submission" date="2020-08" db="EMBL/GenBank/DDBJ databases">
        <title>Genomic Encyclopedia of Type Strains, Phase IV (KMG-IV): sequencing the most valuable type-strain genomes for metagenomic binning, comparative biology and taxonomic classification.</title>
        <authorList>
            <person name="Goeker M."/>
        </authorList>
    </citation>
    <scope>NUCLEOTIDE SEQUENCE [LARGE SCALE GENOMIC DNA]</scope>
    <source>
        <strain evidence="4 5">DSM 14552</strain>
    </source>
</reference>
<keyword evidence="1" id="KW-0812">Transmembrane</keyword>
<protein>
    <submittedName>
        <fullName evidence="4">Peptidoglycan/LPS O-acetylase OafA/YrhL</fullName>
    </submittedName>
</protein>
<evidence type="ECO:0000256" key="1">
    <source>
        <dbReference type="SAM" id="Phobius"/>
    </source>
</evidence>
<accession>A0A7W6A3G4</accession>
<feature type="transmembrane region" description="Helical" evidence="1">
    <location>
        <begin position="201"/>
        <end position="218"/>
    </location>
</feature>
<feature type="transmembrane region" description="Helical" evidence="1">
    <location>
        <begin position="349"/>
        <end position="366"/>
    </location>
</feature>
<evidence type="ECO:0000313" key="4">
    <source>
        <dbReference type="EMBL" id="MBB3862575.1"/>
    </source>
</evidence>
<dbReference type="InterPro" id="IPR050879">
    <property type="entry name" value="Acyltransferase_3"/>
</dbReference>
<feature type="transmembrane region" description="Helical" evidence="1">
    <location>
        <begin position="71"/>
        <end position="89"/>
    </location>
</feature>
<evidence type="ECO:0000259" key="3">
    <source>
        <dbReference type="Pfam" id="PF19040"/>
    </source>
</evidence>
<comment type="caution">
    <text evidence="4">The sequence shown here is derived from an EMBL/GenBank/DDBJ whole genome shotgun (WGS) entry which is preliminary data.</text>
</comment>
<feature type="transmembrane region" description="Helical" evidence="1">
    <location>
        <begin position="136"/>
        <end position="154"/>
    </location>
</feature>
<dbReference type="GO" id="GO:0016020">
    <property type="term" value="C:membrane"/>
    <property type="evidence" value="ECO:0007669"/>
    <property type="project" value="TreeGrafter"/>
</dbReference>
<dbReference type="GO" id="GO:0016747">
    <property type="term" value="F:acyltransferase activity, transferring groups other than amino-acyl groups"/>
    <property type="evidence" value="ECO:0007669"/>
    <property type="project" value="InterPro"/>
</dbReference>
<feature type="transmembrane region" description="Helical" evidence="1">
    <location>
        <begin position="320"/>
        <end position="337"/>
    </location>
</feature>
<proteinExistence type="predicted"/>
<dbReference type="InterPro" id="IPR043968">
    <property type="entry name" value="SGNH"/>
</dbReference>